<evidence type="ECO:0000313" key="3">
    <source>
        <dbReference type="EMBL" id="MQM32849.1"/>
    </source>
</evidence>
<dbReference type="AlphaFoldDB" id="A0A6A7RZT9"/>
<name>A0A6A7RZT9_9PROT</name>
<evidence type="ECO:0000259" key="2">
    <source>
        <dbReference type="Pfam" id="PF07589"/>
    </source>
</evidence>
<dbReference type="Proteomes" id="UP000342300">
    <property type="component" value="Unassembled WGS sequence"/>
</dbReference>
<comment type="caution">
    <text evidence="3">The sequence shown here is derived from an EMBL/GenBank/DDBJ whole genome shotgun (WGS) entry which is preliminary data.</text>
</comment>
<feature type="domain" description="Ice-binding protein C-terminal" evidence="2">
    <location>
        <begin position="63"/>
        <end position="82"/>
    </location>
</feature>
<evidence type="ECO:0000256" key="1">
    <source>
        <dbReference type="SAM" id="MobiDB-lite"/>
    </source>
</evidence>
<feature type="compositionally biased region" description="Low complexity" evidence="1">
    <location>
        <begin position="1"/>
        <end position="14"/>
    </location>
</feature>
<dbReference type="Pfam" id="PF07589">
    <property type="entry name" value="PEP-CTERM"/>
    <property type="match status" value="1"/>
</dbReference>
<dbReference type="InterPro" id="IPR013424">
    <property type="entry name" value="Ice-binding_C"/>
</dbReference>
<feature type="compositionally biased region" description="Basic residues" evidence="1">
    <location>
        <begin position="17"/>
        <end position="32"/>
    </location>
</feature>
<feature type="region of interest" description="Disordered" evidence="1">
    <location>
        <begin position="1"/>
        <end position="51"/>
    </location>
</feature>
<gene>
    <name evidence="3" type="ORF">CRU78_21105</name>
</gene>
<proteinExistence type="predicted"/>
<sequence>MTTRSSSSPEPTEPAAGHRRSTRHPALPRRFRQSQSALHEQRAPEPLDRRCPDTGTAQAVLNATPEPASLALFAVGLLGSRRNA</sequence>
<feature type="compositionally biased region" description="Basic and acidic residues" evidence="1">
    <location>
        <begin position="39"/>
        <end position="51"/>
    </location>
</feature>
<protein>
    <recommendedName>
        <fullName evidence="2">Ice-binding protein C-terminal domain-containing protein</fullName>
    </recommendedName>
</protein>
<reference evidence="3 4" key="1">
    <citation type="submission" date="2017-09" db="EMBL/GenBank/DDBJ databases">
        <title>Metagenomic Analysis Reveals Denitrifying Candidatus Accumulibacter and Flanking Population as a Source of N2O.</title>
        <authorList>
            <person name="Gao H."/>
            <person name="Mao Y."/>
            <person name="Zhao X."/>
            <person name="Liu W.-T."/>
            <person name="Zhang T."/>
            <person name="Wells G."/>
        </authorList>
    </citation>
    <scope>NUCLEOTIDE SEQUENCE [LARGE SCALE GENOMIC DNA]</scope>
    <source>
        <strain evidence="3">CANDO_2_IC</strain>
    </source>
</reference>
<organism evidence="3 4">
    <name type="scientific">Candidatus Accumulibacter phosphatis</name>
    <dbReference type="NCBI Taxonomy" id="327160"/>
    <lineage>
        <taxon>Bacteria</taxon>
        <taxon>Pseudomonadati</taxon>
        <taxon>Pseudomonadota</taxon>
        <taxon>Betaproteobacteria</taxon>
        <taxon>Candidatus Accumulibacter</taxon>
    </lineage>
</organism>
<evidence type="ECO:0000313" key="4">
    <source>
        <dbReference type="Proteomes" id="UP000342300"/>
    </source>
</evidence>
<dbReference type="EMBL" id="PDHS01000653">
    <property type="protein sequence ID" value="MQM32849.1"/>
    <property type="molecule type" value="Genomic_DNA"/>
</dbReference>
<accession>A0A6A7RZT9</accession>